<dbReference type="Gene3D" id="3.30.565.10">
    <property type="entry name" value="Histidine kinase-like ATPase, C-terminal domain"/>
    <property type="match status" value="1"/>
</dbReference>
<name>A0A6L5XXP8_9FIRM</name>
<keyword evidence="6 11" id="KW-0812">Transmembrane</keyword>
<proteinExistence type="predicted"/>
<evidence type="ECO:0000313" key="13">
    <source>
        <dbReference type="EMBL" id="MSS63307.1"/>
    </source>
</evidence>
<dbReference type="GO" id="GO:0000155">
    <property type="term" value="F:phosphorelay sensor kinase activity"/>
    <property type="evidence" value="ECO:0007669"/>
    <property type="project" value="TreeGrafter"/>
</dbReference>
<evidence type="ECO:0000256" key="8">
    <source>
        <dbReference type="ARBA" id="ARBA00022989"/>
    </source>
</evidence>
<evidence type="ECO:0000256" key="10">
    <source>
        <dbReference type="ARBA" id="ARBA00023136"/>
    </source>
</evidence>
<dbReference type="InterPro" id="IPR005467">
    <property type="entry name" value="His_kinase_dom"/>
</dbReference>
<organism evidence="13 14">
    <name type="scientific">Velocimicrobium porci</name>
    <dbReference type="NCBI Taxonomy" id="2606634"/>
    <lineage>
        <taxon>Bacteria</taxon>
        <taxon>Bacillati</taxon>
        <taxon>Bacillota</taxon>
        <taxon>Clostridia</taxon>
        <taxon>Lachnospirales</taxon>
        <taxon>Lachnospiraceae</taxon>
        <taxon>Velocimicrobium</taxon>
    </lineage>
</organism>
<reference evidence="13 14" key="1">
    <citation type="submission" date="2019-08" db="EMBL/GenBank/DDBJ databases">
        <title>In-depth cultivation of the pig gut microbiome towards novel bacterial diversity and tailored functional studies.</title>
        <authorList>
            <person name="Wylensek D."/>
            <person name="Hitch T.C.A."/>
            <person name="Clavel T."/>
        </authorList>
    </citation>
    <scope>NUCLEOTIDE SEQUENCE [LARGE SCALE GENOMIC DNA]</scope>
    <source>
        <strain evidence="13 14">WCA-693-APC-MOT-I</strain>
    </source>
</reference>
<dbReference type="AlphaFoldDB" id="A0A6L5XXP8"/>
<evidence type="ECO:0000313" key="14">
    <source>
        <dbReference type="Proteomes" id="UP000482209"/>
    </source>
</evidence>
<evidence type="ECO:0000256" key="9">
    <source>
        <dbReference type="ARBA" id="ARBA00023012"/>
    </source>
</evidence>
<dbReference type="InterPro" id="IPR003594">
    <property type="entry name" value="HATPase_dom"/>
</dbReference>
<dbReference type="RefSeq" id="WP_154518392.1">
    <property type="nucleotide sequence ID" value="NZ_VUMT01000006.1"/>
</dbReference>
<dbReference type="InterPro" id="IPR004358">
    <property type="entry name" value="Sig_transdc_His_kin-like_C"/>
</dbReference>
<dbReference type="PANTHER" id="PTHR45453">
    <property type="entry name" value="PHOSPHATE REGULON SENSOR PROTEIN PHOR"/>
    <property type="match status" value="1"/>
</dbReference>
<evidence type="ECO:0000256" key="1">
    <source>
        <dbReference type="ARBA" id="ARBA00000085"/>
    </source>
</evidence>
<protein>
    <recommendedName>
        <fullName evidence="3">histidine kinase</fullName>
        <ecNumber evidence="3">2.7.13.3</ecNumber>
    </recommendedName>
</protein>
<accession>A0A6L5XXP8</accession>
<comment type="catalytic activity">
    <reaction evidence="1">
        <text>ATP + protein L-histidine = ADP + protein N-phospho-L-histidine.</text>
        <dbReference type="EC" id="2.7.13.3"/>
    </reaction>
</comment>
<feature type="transmembrane region" description="Helical" evidence="11">
    <location>
        <begin position="37"/>
        <end position="55"/>
    </location>
</feature>
<evidence type="ECO:0000256" key="7">
    <source>
        <dbReference type="ARBA" id="ARBA00022777"/>
    </source>
</evidence>
<dbReference type="GO" id="GO:0005886">
    <property type="term" value="C:plasma membrane"/>
    <property type="evidence" value="ECO:0007669"/>
    <property type="project" value="UniProtKB-SubCell"/>
</dbReference>
<dbReference type="Proteomes" id="UP000482209">
    <property type="component" value="Unassembled WGS sequence"/>
</dbReference>
<dbReference type="PANTHER" id="PTHR45453:SF2">
    <property type="entry name" value="HISTIDINE KINASE"/>
    <property type="match status" value="1"/>
</dbReference>
<evidence type="ECO:0000256" key="4">
    <source>
        <dbReference type="ARBA" id="ARBA00022475"/>
    </source>
</evidence>
<gene>
    <name evidence="13" type="ORF">FYJ58_05375</name>
</gene>
<keyword evidence="4" id="KW-1003">Cell membrane</keyword>
<keyword evidence="5" id="KW-0808">Transferase</keyword>
<dbReference type="Pfam" id="PF02518">
    <property type="entry name" value="HATPase_c"/>
    <property type="match status" value="1"/>
</dbReference>
<keyword evidence="8 11" id="KW-1133">Transmembrane helix</keyword>
<evidence type="ECO:0000259" key="12">
    <source>
        <dbReference type="PROSITE" id="PS50109"/>
    </source>
</evidence>
<dbReference type="SMART" id="SM00387">
    <property type="entry name" value="HATPase_c"/>
    <property type="match status" value="1"/>
</dbReference>
<evidence type="ECO:0000256" key="11">
    <source>
        <dbReference type="SAM" id="Phobius"/>
    </source>
</evidence>
<feature type="domain" description="Histidine kinase" evidence="12">
    <location>
        <begin position="126"/>
        <end position="332"/>
    </location>
</feature>
<feature type="transmembrane region" description="Helical" evidence="11">
    <location>
        <begin position="12"/>
        <end position="31"/>
    </location>
</feature>
<evidence type="ECO:0000256" key="5">
    <source>
        <dbReference type="ARBA" id="ARBA00022679"/>
    </source>
</evidence>
<sequence length="337" mass="39615">MRYLDYLKERFYQLLFVLGIVFTIEAFLLTVPNSAFIKWYVAFILIGGYLLLNWFEYHRMKKFLDEADEMITQLEKKYLLPEILHFPDKREYLFIMNIMKTMSKSMADHVNQFQFENREYKEYIEMWIHEVKIPIAAAKMIGENHKSEEMKSILSEIERIDGYVEQALYYARSNTVEKDYMIKSIRLEEIVNQVLIHNKSALISKKTKVSLQGLEQEVYSDSKWLIFILNQIIVNSIKYSETIPLELEIKAEEKKEVIQLTIRDNGIGINKNELSRVFEKGFTGQHGRVYKKSTGLGLYLCKKLCTKLSHGLSIDSEEKKGTCVTITFPKGSFLVRM</sequence>
<evidence type="ECO:0000256" key="2">
    <source>
        <dbReference type="ARBA" id="ARBA00004651"/>
    </source>
</evidence>
<keyword evidence="9" id="KW-0902">Two-component regulatory system</keyword>
<dbReference type="PROSITE" id="PS50109">
    <property type="entry name" value="HIS_KIN"/>
    <property type="match status" value="1"/>
</dbReference>
<dbReference type="PRINTS" id="PR00344">
    <property type="entry name" value="BCTRLSENSOR"/>
</dbReference>
<evidence type="ECO:0000256" key="3">
    <source>
        <dbReference type="ARBA" id="ARBA00012438"/>
    </source>
</evidence>
<keyword evidence="10 11" id="KW-0472">Membrane</keyword>
<dbReference type="InterPro" id="IPR036890">
    <property type="entry name" value="HATPase_C_sf"/>
</dbReference>
<dbReference type="GO" id="GO:0016036">
    <property type="term" value="P:cellular response to phosphate starvation"/>
    <property type="evidence" value="ECO:0007669"/>
    <property type="project" value="TreeGrafter"/>
</dbReference>
<keyword evidence="7 13" id="KW-0418">Kinase</keyword>
<comment type="caution">
    <text evidence="13">The sequence shown here is derived from an EMBL/GenBank/DDBJ whole genome shotgun (WGS) entry which is preliminary data.</text>
</comment>
<comment type="subcellular location">
    <subcellularLocation>
        <location evidence="2">Cell membrane</location>
        <topology evidence="2">Multi-pass membrane protein</topology>
    </subcellularLocation>
</comment>
<keyword evidence="14" id="KW-1185">Reference proteome</keyword>
<dbReference type="GO" id="GO:0004721">
    <property type="term" value="F:phosphoprotein phosphatase activity"/>
    <property type="evidence" value="ECO:0007669"/>
    <property type="project" value="TreeGrafter"/>
</dbReference>
<evidence type="ECO:0000256" key="6">
    <source>
        <dbReference type="ARBA" id="ARBA00022692"/>
    </source>
</evidence>
<dbReference type="EC" id="2.7.13.3" evidence="3"/>
<dbReference type="SUPFAM" id="SSF55874">
    <property type="entry name" value="ATPase domain of HSP90 chaperone/DNA topoisomerase II/histidine kinase"/>
    <property type="match status" value="1"/>
</dbReference>
<dbReference type="EMBL" id="VUMT01000006">
    <property type="protein sequence ID" value="MSS63307.1"/>
    <property type="molecule type" value="Genomic_DNA"/>
</dbReference>
<dbReference type="InterPro" id="IPR050351">
    <property type="entry name" value="BphY/WalK/GraS-like"/>
</dbReference>